<comment type="caution">
    <text evidence="1">The sequence shown here is derived from an EMBL/GenBank/DDBJ whole genome shotgun (WGS) entry which is preliminary data.</text>
</comment>
<evidence type="ECO:0008006" key="3">
    <source>
        <dbReference type="Google" id="ProtNLM"/>
    </source>
</evidence>
<name>A0ABR1KEX8_9PEZI</name>
<reference evidence="1 2" key="1">
    <citation type="submission" date="2024-04" db="EMBL/GenBank/DDBJ databases">
        <title>Phyllosticta paracitricarpa is synonymous to the EU quarantine fungus P. citricarpa based on phylogenomic analyses.</title>
        <authorList>
            <consortium name="Lawrence Berkeley National Laboratory"/>
            <person name="Van Ingen-Buijs V.A."/>
            <person name="Van Westerhoven A.C."/>
            <person name="Haridas S."/>
            <person name="Skiadas P."/>
            <person name="Martin F."/>
            <person name="Groenewald J.Z."/>
            <person name="Crous P.W."/>
            <person name="Seidl M.F."/>
        </authorList>
    </citation>
    <scope>NUCLEOTIDE SEQUENCE [LARGE SCALE GENOMIC DNA]</scope>
    <source>
        <strain evidence="1 2">CBS 123371</strain>
    </source>
</reference>
<evidence type="ECO:0000313" key="2">
    <source>
        <dbReference type="Proteomes" id="UP001363622"/>
    </source>
</evidence>
<protein>
    <recommendedName>
        <fullName evidence="3">Secreted protein</fullName>
    </recommendedName>
</protein>
<proteinExistence type="predicted"/>
<keyword evidence="2" id="KW-1185">Reference proteome</keyword>
<sequence>MAKRASYCVRIARVVAAGRPAPSCPVLSCPVLSCPVLSCPVLACPPRHATGSDLAMLARRDFSVSERTASTIVFCERRTKETFLIAAQRRREGGKGAG</sequence>
<gene>
    <name evidence="1" type="ORF">IWZ03DRAFT_236990</name>
</gene>
<organism evidence="1 2">
    <name type="scientific">Phyllosticta citriasiana</name>
    <dbReference type="NCBI Taxonomy" id="595635"/>
    <lineage>
        <taxon>Eukaryota</taxon>
        <taxon>Fungi</taxon>
        <taxon>Dikarya</taxon>
        <taxon>Ascomycota</taxon>
        <taxon>Pezizomycotina</taxon>
        <taxon>Dothideomycetes</taxon>
        <taxon>Dothideomycetes incertae sedis</taxon>
        <taxon>Botryosphaeriales</taxon>
        <taxon>Phyllostictaceae</taxon>
        <taxon>Phyllosticta</taxon>
    </lineage>
</organism>
<dbReference type="Proteomes" id="UP001363622">
    <property type="component" value="Unassembled WGS sequence"/>
</dbReference>
<accession>A0ABR1KEX8</accession>
<evidence type="ECO:0000313" key="1">
    <source>
        <dbReference type="EMBL" id="KAK7513610.1"/>
    </source>
</evidence>
<dbReference type="EMBL" id="JBBPHU010000009">
    <property type="protein sequence ID" value="KAK7513610.1"/>
    <property type="molecule type" value="Genomic_DNA"/>
</dbReference>